<feature type="compositionally biased region" description="Low complexity" evidence="1">
    <location>
        <begin position="172"/>
        <end position="186"/>
    </location>
</feature>
<accession>A0A7S3R653</accession>
<dbReference type="InterPro" id="IPR056657">
    <property type="entry name" value="DUF7755"/>
</dbReference>
<name>A0A7S3R653_DUNTE</name>
<gene>
    <name evidence="3" type="ORF">DTER00134_LOCUS18374</name>
</gene>
<sequence>MQSYPLSKMHYGKSFQLHRPGFFDGANLSPVAVHSKREERRPSNTPGVFPSVAITSLKETKSLRDLDSVALTKQAEGQQGTGSANVHTAFKEQGTPLTVYSVRFSTGNSRGAALSERACVNVCLVAKDGRAAMHRVSPMFDPRQDMLDMEDACQVLEDGGLGADCVRGMRASSSTSSSSSSNSSSSEPALDDVNEDSDLSVKPRVRFQEGSVDEVCFIAPELGKLAGILVGTESGSWGLEEVDVASSRTGAVHRFVNHSFLGAQRGEGACFLKPVPAGSVIYGTGSSAQALSKEEALAKRAANLASYASLKQRLLTTNALLVVSGGALTALLTGSSDAAASFAVGGSAGVLYQWLLQQSVDSMADVSGAPSNLALAVKEQGAAGAPRPVASEAGQQNSIQGLDAPHSSQIAASGGAGVRRALGRPAVRLVLLAALGFGGASWLQGQGTGIDVASGGGMFKVASLDEAQLTQLVVGILGFLTYKISLISVSIAPEEQPQQQ</sequence>
<dbReference type="PANTHER" id="PTHR36330:SF2">
    <property type="entry name" value="LIPASE_LIPOOXYGENASE, PLAT_LH2 FAMILY PROTEIN"/>
    <property type="match status" value="1"/>
</dbReference>
<dbReference type="Gene3D" id="2.60.60.20">
    <property type="entry name" value="PLAT/LH2 domain"/>
    <property type="match status" value="1"/>
</dbReference>
<evidence type="ECO:0000256" key="1">
    <source>
        <dbReference type="SAM" id="MobiDB-lite"/>
    </source>
</evidence>
<evidence type="ECO:0000259" key="2">
    <source>
        <dbReference type="Pfam" id="PF24938"/>
    </source>
</evidence>
<evidence type="ECO:0000313" key="3">
    <source>
        <dbReference type="EMBL" id="CAE0503301.1"/>
    </source>
</evidence>
<dbReference type="Pfam" id="PF24938">
    <property type="entry name" value="DUF7755"/>
    <property type="match status" value="1"/>
</dbReference>
<proteinExistence type="predicted"/>
<feature type="region of interest" description="Disordered" evidence="1">
    <location>
        <begin position="167"/>
        <end position="197"/>
    </location>
</feature>
<protein>
    <recommendedName>
        <fullName evidence="2">DUF7755 domain-containing protein</fullName>
    </recommendedName>
</protein>
<dbReference type="AlphaFoldDB" id="A0A7S3R653"/>
<organism evidence="3">
    <name type="scientific">Dunaliella tertiolecta</name>
    <name type="common">Green alga</name>
    <dbReference type="NCBI Taxonomy" id="3047"/>
    <lineage>
        <taxon>Eukaryota</taxon>
        <taxon>Viridiplantae</taxon>
        <taxon>Chlorophyta</taxon>
        <taxon>core chlorophytes</taxon>
        <taxon>Chlorophyceae</taxon>
        <taxon>CS clade</taxon>
        <taxon>Chlamydomonadales</taxon>
        <taxon>Dunaliellaceae</taxon>
        <taxon>Dunaliella</taxon>
    </lineage>
</organism>
<feature type="domain" description="DUF7755" evidence="2">
    <location>
        <begin position="191"/>
        <end position="245"/>
    </location>
</feature>
<dbReference type="PANTHER" id="PTHR36330">
    <property type="entry name" value="LIPASE/LIPOOXYGENASE, PLAT/LH2 FAMILY PROTEIN"/>
    <property type="match status" value="1"/>
</dbReference>
<dbReference type="EMBL" id="HBIP01030304">
    <property type="protein sequence ID" value="CAE0503301.1"/>
    <property type="molecule type" value="Transcribed_RNA"/>
</dbReference>
<reference evidence="3" key="1">
    <citation type="submission" date="2021-01" db="EMBL/GenBank/DDBJ databases">
        <authorList>
            <person name="Corre E."/>
            <person name="Pelletier E."/>
            <person name="Niang G."/>
            <person name="Scheremetjew M."/>
            <person name="Finn R."/>
            <person name="Kale V."/>
            <person name="Holt S."/>
            <person name="Cochrane G."/>
            <person name="Meng A."/>
            <person name="Brown T."/>
            <person name="Cohen L."/>
        </authorList>
    </citation>
    <scope>NUCLEOTIDE SEQUENCE</scope>
    <source>
        <strain evidence="3">CCMP1320</strain>
    </source>
</reference>